<dbReference type="RefSeq" id="WP_129186408.1">
    <property type="nucleotide sequence ID" value="NZ_CP035493.1"/>
</dbReference>
<accession>A0A4P6F703</accession>
<sequence length="326" mass="34789">MADLTGPRSVVVVLSYQGRHDTLDCVASLVDGSPEHGVLVVDNGSDDGVLEAVAERWPAVDTLQNGTNLGFAGGMNRGVARALEHGADVVTVLNNDTVVDPGAMDVLAGRARAGAVAVSPLVHYEDAERVWFGGGDVDPFDGLPRHLDDDGVARLRGPDPTLPYATDLLAGCCITASAATWRAVGGFDERFFLNFEDSEWSLRARRAGVRLEVAPAAVVRHAVSASFVGAYSYLGTFYYARNALLFSRLTGNGLVRTARLVRHRVVPGVGQAWRAGRAEGLRRALLLAMAVSAHAVRRYGRAPRWVERAAARWTTAPPARPAEVTG</sequence>
<dbReference type="CDD" id="cd04186">
    <property type="entry name" value="GT_2_like_c"/>
    <property type="match status" value="1"/>
</dbReference>
<dbReference type="AlphaFoldDB" id="A0A4P6F703"/>
<dbReference type="InterPro" id="IPR029044">
    <property type="entry name" value="Nucleotide-diphossugar_trans"/>
</dbReference>
<dbReference type="Proteomes" id="UP000292118">
    <property type="component" value="Chromosome"/>
</dbReference>
<keyword evidence="3" id="KW-0328">Glycosyltransferase</keyword>
<dbReference type="EMBL" id="CP035493">
    <property type="protein sequence ID" value="QAY69007.1"/>
    <property type="molecule type" value="Genomic_DNA"/>
</dbReference>
<dbReference type="OrthoDB" id="9771846at2"/>
<evidence type="ECO:0000313" key="5">
    <source>
        <dbReference type="EMBL" id="QAY69007.1"/>
    </source>
</evidence>
<dbReference type="Gene3D" id="3.90.550.10">
    <property type="entry name" value="Spore Coat Polysaccharide Biosynthesis Protein SpsA, Chain A"/>
    <property type="match status" value="1"/>
</dbReference>
<name>A0A4P6F703_9MICO</name>
<proteinExistence type="inferred from homology"/>
<dbReference type="PANTHER" id="PTHR43179:SF12">
    <property type="entry name" value="GALACTOFURANOSYLTRANSFERASE GLFT2"/>
    <property type="match status" value="1"/>
</dbReference>
<dbReference type="GO" id="GO:0016757">
    <property type="term" value="F:glycosyltransferase activity"/>
    <property type="evidence" value="ECO:0007669"/>
    <property type="project" value="UniProtKB-KW"/>
</dbReference>
<organism evidence="5 6">
    <name type="scientific">Xylanimonas protaetiae</name>
    <dbReference type="NCBI Taxonomy" id="2509457"/>
    <lineage>
        <taxon>Bacteria</taxon>
        <taxon>Bacillati</taxon>
        <taxon>Actinomycetota</taxon>
        <taxon>Actinomycetes</taxon>
        <taxon>Micrococcales</taxon>
        <taxon>Promicromonosporaceae</taxon>
        <taxon>Xylanimonas</taxon>
    </lineage>
</organism>
<evidence type="ECO:0000256" key="3">
    <source>
        <dbReference type="ARBA" id="ARBA00022676"/>
    </source>
</evidence>
<gene>
    <name evidence="5" type="ORF">ET471_02245</name>
</gene>
<protein>
    <submittedName>
        <fullName evidence="5">Glycosyltransferase family 2 protein</fullName>
    </submittedName>
</protein>
<reference evidence="5 6" key="1">
    <citation type="submission" date="2019-01" db="EMBL/GenBank/DDBJ databases">
        <title>Genome sequencing of strain FW10M-9.</title>
        <authorList>
            <person name="Heo J."/>
            <person name="Kim S.-J."/>
            <person name="Kim J.-S."/>
            <person name="Hong S.-B."/>
            <person name="Kwon S.-W."/>
        </authorList>
    </citation>
    <scope>NUCLEOTIDE SEQUENCE [LARGE SCALE GENOMIC DNA]</scope>
    <source>
        <strain evidence="5 6">FW10M-9</strain>
    </source>
</reference>
<evidence type="ECO:0000256" key="2">
    <source>
        <dbReference type="ARBA" id="ARBA00006739"/>
    </source>
</evidence>
<comment type="pathway">
    <text evidence="1">Cell wall biogenesis; cell wall polysaccharide biosynthesis.</text>
</comment>
<dbReference type="Pfam" id="PF13641">
    <property type="entry name" value="Glyco_tranf_2_3"/>
    <property type="match status" value="1"/>
</dbReference>
<evidence type="ECO:0000256" key="4">
    <source>
        <dbReference type="ARBA" id="ARBA00022679"/>
    </source>
</evidence>
<dbReference type="KEGG" id="xya:ET471_02245"/>
<dbReference type="SUPFAM" id="SSF53448">
    <property type="entry name" value="Nucleotide-diphospho-sugar transferases"/>
    <property type="match status" value="1"/>
</dbReference>
<evidence type="ECO:0000313" key="6">
    <source>
        <dbReference type="Proteomes" id="UP000292118"/>
    </source>
</evidence>
<evidence type="ECO:0000256" key="1">
    <source>
        <dbReference type="ARBA" id="ARBA00004776"/>
    </source>
</evidence>
<comment type="similarity">
    <text evidence="2">Belongs to the glycosyltransferase 2 family.</text>
</comment>
<dbReference type="PANTHER" id="PTHR43179">
    <property type="entry name" value="RHAMNOSYLTRANSFERASE WBBL"/>
    <property type="match status" value="1"/>
</dbReference>
<keyword evidence="4 5" id="KW-0808">Transferase</keyword>
<keyword evidence="6" id="KW-1185">Reference proteome</keyword>